<dbReference type="Pfam" id="PF00425">
    <property type="entry name" value="Chorismate_bind"/>
    <property type="match status" value="1"/>
</dbReference>
<keyword evidence="3" id="KW-1185">Reference proteome</keyword>
<comment type="caution">
    <text evidence="2">The sequence shown here is derived from an EMBL/GenBank/DDBJ whole genome shotgun (WGS) entry which is preliminary data.</text>
</comment>
<dbReference type="EMBL" id="JACGCM010001560">
    <property type="protein sequence ID" value="KAF6153553.1"/>
    <property type="molecule type" value="Genomic_DNA"/>
</dbReference>
<dbReference type="SUPFAM" id="SSF56322">
    <property type="entry name" value="ADC synthase"/>
    <property type="match status" value="1"/>
</dbReference>
<evidence type="ECO:0000313" key="2">
    <source>
        <dbReference type="EMBL" id="KAF6153553.1"/>
    </source>
</evidence>
<dbReference type="InterPro" id="IPR005801">
    <property type="entry name" value="ADC_synthase"/>
</dbReference>
<dbReference type="InterPro" id="IPR019999">
    <property type="entry name" value="Anth_synth_I-like"/>
</dbReference>
<protein>
    <recommendedName>
        <fullName evidence="1">Chorismate-utilising enzyme C-terminal domain-containing protein</fullName>
    </recommendedName>
</protein>
<accession>A0A7J7MF64</accession>
<dbReference type="Gene3D" id="3.60.120.10">
    <property type="entry name" value="Anthranilate synthase"/>
    <property type="match status" value="1"/>
</dbReference>
<name>A0A7J7MF64_9MAGN</name>
<feature type="domain" description="Chorismate-utilising enzyme C-terminal" evidence="1">
    <location>
        <begin position="111"/>
        <end position="238"/>
    </location>
</feature>
<dbReference type="AlphaFoldDB" id="A0A7J7MF64"/>
<organism evidence="2 3">
    <name type="scientific">Kingdonia uniflora</name>
    <dbReference type="NCBI Taxonomy" id="39325"/>
    <lineage>
        <taxon>Eukaryota</taxon>
        <taxon>Viridiplantae</taxon>
        <taxon>Streptophyta</taxon>
        <taxon>Embryophyta</taxon>
        <taxon>Tracheophyta</taxon>
        <taxon>Spermatophyta</taxon>
        <taxon>Magnoliopsida</taxon>
        <taxon>Ranunculales</taxon>
        <taxon>Circaeasteraceae</taxon>
        <taxon>Kingdonia</taxon>
    </lineage>
</organism>
<sequence>MKPIDHDAAKWARLDRKTLGTVRLSLSSQILHMISKVATTNELIDTLSSTYSEPSRANKVHLLCRLFTLKIKENDSVQAHTSEFNIIHAQLESVKITFAEEARGCILVGSSPEILTRVKKVTGELHDRLSCWDALRSALPIGTVTGAPKVKAVELIDQLEVKRRGPYSGGFGCVSYSEDMNIALALRTILFSTETSYNTMYSYNDRNKRREWIAHLQFGADIVADSDPQYEQRECENKAAALTRAIDLAESAFVDKN</sequence>
<evidence type="ECO:0000313" key="3">
    <source>
        <dbReference type="Proteomes" id="UP000541444"/>
    </source>
</evidence>
<evidence type="ECO:0000259" key="1">
    <source>
        <dbReference type="Pfam" id="PF00425"/>
    </source>
</evidence>
<dbReference type="OrthoDB" id="1865897at2759"/>
<dbReference type="GO" id="GO:0000162">
    <property type="term" value="P:L-tryptophan biosynthetic process"/>
    <property type="evidence" value="ECO:0007669"/>
    <property type="project" value="TreeGrafter"/>
</dbReference>
<proteinExistence type="predicted"/>
<gene>
    <name evidence="2" type="ORF">GIB67_027420</name>
</gene>
<dbReference type="InterPro" id="IPR015890">
    <property type="entry name" value="Chorismate_C"/>
</dbReference>
<reference evidence="2 3" key="1">
    <citation type="journal article" date="2020" name="IScience">
        <title>Genome Sequencing of the Endangered Kingdonia uniflora (Circaeasteraceae, Ranunculales) Reveals Potential Mechanisms of Evolutionary Specialization.</title>
        <authorList>
            <person name="Sun Y."/>
            <person name="Deng T."/>
            <person name="Zhang A."/>
            <person name="Moore M.J."/>
            <person name="Landis J.B."/>
            <person name="Lin N."/>
            <person name="Zhang H."/>
            <person name="Zhang X."/>
            <person name="Huang J."/>
            <person name="Zhang X."/>
            <person name="Sun H."/>
            <person name="Wang H."/>
        </authorList>
    </citation>
    <scope>NUCLEOTIDE SEQUENCE [LARGE SCALE GENOMIC DNA]</scope>
    <source>
        <strain evidence="2">TB1705</strain>
        <tissue evidence="2">Leaf</tissue>
    </source>
</reference>
<dbReference type="PANTHER" id="PTHR11236:SF9">
    <property type="entry name" value="ANTHRANILATE SYNTHASE COMPONENT 1"/>
    <property type="match status" value="1"/>
</dbReference>
<dbReference type="PANTHER" id="PTHR11236">
    <property type="entry name" value="AMINOBENZOATE/ANTHRANILATE SYNTHASE"/>
    <property type="match status" value="1"/>
</dbReference>
<dbReference type="Proteomes" id="UP000541444">
    <property type="component" value="Unassembled WGS sequence"/>
</dbReference>